<evidence type="ECO:0000313" key="9">
    <source>
        <dbReference type="EMBL" id="KAF4637430.1"/>
    </source>
</evidence>
<name>A0A8H4RWT8_9HELO</name>
<proteinExistence type="inferred from homology"/>
<dbReference type="CDD" id="cd00292">
    <property type="entry name" value="EF1B"/>
    <property type="match status" value="1"/>
</dbReference>
<dbReference type="CDD" id="cd10308">
    <property type="entry name" value="GST_C_eEF1b_like"/>
    <property type="match status" value="1"/>
</dbReference>
<dbReference type="PROSITE" id="PS00825">
    <property type="entry name" value="EF1BD_2"/>
    <property type="match status" value="1"/>
</dbReference>
<dbReference type="OrthoDB" id="331763at2759"/>
<reference evidence="9 10" key="1">
    <citation type="submission" date="2020-03" db="EMBL/GenBank/DDBJ databases">
        <title>Draft Genome Sequence of Cudoniella acicularis.</title>
        <authorList>
            <person name="Buettner E."/>
            <person name="Kellner H."/>
        </authorList>
    </citation>
    <scope>NUCLEOTIDE SEQUENCE [LARGE SCALE GENOMIC DNA]</scope>
    <source>
        <strain evidence="9 10">DSM 108380</strain>
    </source>
</reference>
<keyword evidence="3 5" id="KW-0251">Elongation factor</keyword>
<evidence type="ECO:0000256" key="2">
    <source>
        <dbReference type="ARBA" id="ARBA00017600"/>
    </source>
</evidence>
<dbReference type="Gene3D" id="1.20.1050.130">
    <property type="match status" value="1"/>
</dbReference>
<dbReference type="SMART" id="SM01182">
    <property type="entry name" value="EF-1_beta_acid"/>
    <property type="match status" value="1"/>
</dbReference>
<feature type="domain" description="Translation elongation factor EF1B beta/delta subunit guanine nucleotide exchange" evidence="7">
    <location>
        <begin position="143"/>
        <end position="229"/>
    </location>
</feature>
<evidence type="ECO:0000256" key="5">
    <source>
        <dbReference type="RuleBase" id="RU003791"/>
    </source>
</evidence>
<dbReference type="Proteomes" id="UP000566819">
    <property type="component" value="Unassembled WGS sequence"/>
</dbReference>
<dbReference type="InterPro" id="IPR014038">
    <property type="entry name" value="EF1B_bsu/dsu_GNE"/>
</dbReference>
<dbReference type="GO" id="GO:0005853">
    <property type="term" value="C:eukaryotic translation elongation factor 1 complex"/>
    <property type="evidence" value="ECO:0007669"/>
    <property type="project" value="InterPro"/>
</dbReference>
<dbReference type="EMBL" id="JAAMPI010000023">
    <property type="protein sequence ID" value="KAF4637430.1"/>
    <property type="molecule type" value="Genomic_DNA"/>
</dbReference>
<dbReference type="InterPro" id="IPR049720">
    <property type="entry name" value="EF1B_bsu/dsu"/>
</dbReference>
<evidence type="ECO:0000256" key="4">
    <source>
        <dbReference type="ARBA" id="ARBA00022917"/>
    </source>
</evidence>
<comment type="caution">
    <text evidence="9">The sequence shown here is derived from an EMBL/GenBank/DDBJ whole genome shotgun (WGS) entry which is preliminary data.</text>
</comment>
<evidence type="ECO:0000256" key="6">
    <source>
        <dbReference type="SAM" id="Coils"/>
    </source>
</evidence>
<dbReference type="InterPro" id="IPR036282">
    <property type="entry name" value="Glutathione-S-Trfase_C_sf"/>
</dbReference>
<dbReference type="SUPFAM" id="SSF54984">
    <property type="entry name" value="eEF-1beta-like"/>
    <property type="match status" value="1"/>
</dbReference>
<dbReference type="InterPro" id="IPR036219">
    <property type="entry name" value="eEF-1beta-like_sf"/>
</dbReference>
<dbReference type="InterPro" id="IPR014717">
    <property type="entry name" value="Transl_elong_EF1B/ribsomal_bS6"/>
</dbReference>
<evidence type="ECO:0000259" key="8">
    <source>
        <dbReference type="SMART" id="SM01182"/>
    </source>
</evidence>
<dbReference type="AlphaFoldDB" id="A0A8H4RWT8"/>
<feature type="coiled-coil region" evidence="6">
    <location>
        <begin position="197"/>
        <end position="224"/>
    </location>
</feature>
<dbReference type="Pfam" id="PF00736">
    <property type="entry name" value="EF1_GNE"/>
    <property type="match status" value="1"/>
</dbReference>
<dbReference type="SMART" id="SM00888">
    <property type="entry name" value="EF1_GNE"/>
    <property type="match status" value="1"/>
</dbReference>
<dbReference type="Pfam" id="PF10587">
    <property type="entry name" value="EF-1_beta_acid"/>
    <property type="match status" value="1"/>
</dbReference>
<evidence type="ECO:0000256" key="1">
    <source>
        <dbReference type="ARBA" id="ARBA00007411"/>
    </source>
</evidence>
<dbReference type="FunFam" id="1.20.1050.130:FF:000001">
    <property type="entry name" value="Putative Elongation factor 1-beta"/>
    <property type="match status" value="1"/>
</dbReference>
<evidence type="ECO:0000259" key="7">
    <source>
        <dbReference type="SMART" id="SM00888"/>
    </source>
</evidence>
<protein>
    <recommendedName>
        <fullName evidence="2">Elongation factor 1-beta</fullName>
    </recommendedName>
</protein>
<dbReference type="Gene3D" id="3.30.70.60">
    <property type="match status" value="1"/>
</dbReference>
<evidence type="ECO:0000256" key="3">
    <source>
        <dbReference type="ARBA" id="ARBA00022768"/>
    </source>
</evidence>
<evidence type="ECO:0000313" key="10">
    <source>
        <dbReference type="Proteomes" id="UP000566819"/>
    </source>
</evidence>
<dbReference type="InterPro" id="IPR001326">
    <property type="entry name" value="Transl_elong_EF1B_B/D_CS"/>
</dbReference>
<comment type="similarity">
    <text evidence="1 5">Belongs to the EF-1-beta/EF-1-delta family.</text>
</comment>
<organism evidence="9 10">
    <name type="scientific">Cudoniella acicularis</name>
    <dbReference type="NCBI Taxonomy" id="354080"/>
    <lineage>
        <taxon>Eukaryota</taxon>
        <taxon>Fungi</taxon>
        <taxon>Dikarya</taxon>
        <taxon>Ascomycota</taxon>
        <taxon>Pezizomycotina</taxon>
        <taxon>Leotiomycetes</taxon>
        <taxon>Helotiales</taxon>
        <taxon>Tricladiaceae</taxon>
        <taxon>Cudoniella</taxon>
    </lineage>
</organism>
<dbReference type="GO" id="GO:0003746">
    <property type="term" value="F:translation elongation factor activity"/>
    <property type="evidence" value="ECO:0007669"/>
    <property type="project" value="UniProtKB-KW"/>
</dbReference>
<dbReference type="GO" id="GO:0005829">
    <property type="term" value="C:cytosol"/>
    <property type="evidence" value="ECO:0007669"/>
    <property type="project" value="TreeGrafter"/>
</dbReference>
<dbReference type="PANTHER" id="PTHR11595:SF21">
    <property type="entry name" value="ELONGATION FACTOR 1-BETA"/>
    <property type="match status" value="1"/>
</dbReference>
<dbReference type="FunFam" id="3.30.70.60:FF:000001">
    <property type="entry name" value="Elongation factor 1-beta 1 like"/>
    <property type="match status" value="1"/>
</dbReference>
<accession>A0A8H4RWT8</accession>
<keyword evidence="6" id="KW-0175">Coiled coil</keyword>
<dbReference type="PROSITE" id="PS00824">
    <property type="entry name" value="EF1BD_1"/>
    <property type="match status" value="1"/>
</dbReference>
<feature type="domain" description="Elongation factor 1 beta central acidic region eukaryote" evidence="8">
    <location>
        <begin position="107"/>
        <end position="134"/>
    </location>
</feature>
<keyword evidence="10" id="KW-1185">Reference proteome</keyword>
<dbReference type="InterPro" id="IPR018940">
    <property type="entry name" value="EF-1_beta_acid_region_euk"/>
</dbReference>
<sequence length="229" mass="25332">MGFTDLLTDAGLTVLNSWLTTRSYIVGYSPTQADVATFKGLKSAPDVTKYPHAARWYKHIASYTDEFATLPGDASKPYTTYGPEAVAVTLNPAKAPAAEEDDDDVDLFGSDDEEEDAEAERIRNERLAEYKKKKEGKVKPAAKSVVTMDVKPWDDETDMKALEESVRGITKDGLVWGQSKLVAVGFGIKKLQINLVIEDDKIGLQELEEEIAEFEDYVQSTDIAAMQKL</sequence>
<gene>
    <name evidence="9" type="ORF">G7Y89_g663</name>
</gene>
<dbReference type="SUPFAM" id="SSF47616">
    <property type="entry name" value="GST C-terminal domain-like"/>
    <property type="match status" value="1"/>
</dbReference>
<dbReference type="GO" id="GO:0005085">
    <property type="term" value="F:guanyl-nucleotide exchange factor activity"/>
    <property type="evidence" value="ECO:0007669"/>
    <property type="project" value="TreeGrafter"/>
</dbReference>
<keyword evidence="4 5" id="KW-0648">Protein biosynthesis</keyword>
<dbReference type="PANTHER" id="PTHR11595">
    <property type="entry name" value="EF-HAND AND COILED-COIL DOMAIN-CONTAINING FAMILY MEMBER"/>
    <property type="match status" value="1"/>
</dbReference>